<evidence type="ECO:0000313" key="5">
    <source>
        <dbReference type="EMBL" id="OAO98218.1"/>
    </source>
</evidence>
<dbReference type="GO" id="GO:0003677">
    <property type="term" value="F:DNA binding"/>
    <property type="evidence" value="ECO:0007669"/>
    <property type="project" value="UniProtKB-KW"/>
</dbReference>
<dbReference type="Pfam" id="PF22754">
    <property type="entry name" value="bHLH-TF_ACT-like_plant"/>
    <property type="match status" value="1"/>
</dbReference>
<dbReference type="Proteomes" id="UP000078284">
    <property type="component" value="Chromosome 4"/>
</dbReference>
<dbReference type="GO" id="GO:0005634">
    <property type="term" value="C:nucleus"/>
    <property type="evidence" value="ECO:0007669"/>
    <property type="project" value="UniProtKB-SubCell"/>
</dbReference>
<evidence type="ECO:0000256" key="1">
    <source>
        <dbReference type="ARBA" id="ARBA00004123"/>
    </source>
</evidence>
<evidence type="ECO:0000256" key="3">
    <source>
        <dbReference type="ARBA" id="ARBA00023242"/>
    </source>
</evidence>
<dbReference type="InterPro" id="IPR051358">
    <property type="entry name" value="TF_AMS/ICE1/BHLH6-like"/>
</dbReference>
<proteinExistence type="predicted"/>
<keyword evidence="2" id="KW-0238">DNA-binding</keyword>
<accession>A0A178UWG2</accession>
<dbReference type="PANTHER" id="PTHR31945:SF84">
    <property type="entry name" value="TRANSCRIPTION FACTOR BHLH27"/>
    <property type="match status" value="1"/>
</dbReference>
<protein>
    <recommendedName>
        <fullName evidence="4">Plant bHLH transcription factor ACT-like domain-containing protein</fullName>
    </recommendedName>
</protein>
<comment type="subcellular location">
    <subcellularLocation>
        <location evidence="1">Nucleus</location>
    </subcellularLocation>
</comment>
<dbReference type="AlphaFoldDB" id="A0A178UWG2"/>
<gene>
    <name evidence="5" type="ordered locus">AXX17_At4g34330</name>
</gene>
<dbReference type="EMBL" id="LUHQ01000004">
    <property type="protein sequence ID" value="OAO98218.1"/>
    <property type="molecule type" value="Genomic_DNA"/>
</dbReference>
<evidence type="ECO:0000259" key="4">
    <source>
        <dbReference type="Pfam" id="PF22754"/>
    </source>
</evidence>
<dbReference type="InterPro" id="IPR054502">
    <property type="entry name" value="bHLH-TF_ACT-like_plant"/>
</dbReference>
<evidence type="ECO:0000313" key="6">
    <source>
        <dbReference type="Proteomes" id="UP000078284"/>
    </source>
</evidence>
<name>A0A178UWG2_ARATH</name>
<dbReference type="PANTHER" id="PTHR31945">
    <property type="entry name" value="TRANSCRIPTION FACTOR SCREAM2-RELATED"/>
    <property type="match status" value="1"/>
</dbReference>
<feature type="domain" description="Plant bHLH transcription factor ACT-like" evidence="4">
    <location>
        <begin position="73"/>
        <end position="131"/>
    </location>
</feature>
<keyword evidence="3" id="KW-0539">Nucleus</keyword>
<comment type="caution">
    <text evidence="5">The sequence shown here is derived from an EMBL/GenBank/DDBJ whole genome shotgun (WGS) entry which is preliminary data.</text>
</comment>
<dbReference type="GO" id="GO:0080090">
    <property type="term" value="P:regulation of primary metabolic process"/>
    <property type="evidence" value="ECO:0007669"/>
    <property type="project" value="UniProtKB-ARBA"/>
</dbReference>
<reference evidence="6" key="1">
    <citation type="journal article" date="2016" name="Proc. Natl. Acad. Sci. U.S.A.">
        <title>Chromosome-level assembly of Arabidopsis thaliana Ler reveals the extent of translocation and inversion polymorphisms.</title>
        <authorList>
            <person name="Zapata L."/>
            <person name="Ding J."/>
            <person name="Willing E.M."/>
            <person name="Hartwig B."/>
            <person name="Bezdan D."/>
            <person name="Jiao W.B."/>
            <person name="Patel V."/>
            <person name="Velikkakam James G."/>
            <person name="Koornneef M."/>
            <person name="Ossowski S."/>
            <person name="Schneeberger K."/>
        </authorList>
    </citation>
    <scope>NUCLEOTIDE SEQUENCE [LARGE SCALE GENOMIC DNA]</scope>
    <source>
        <strain evidence="6">cv. Landsberg erecta</strain>
    </source>
</reference>
<organism evidence="5 6">
    <name type="scientific">Arabidopsis thaliana</name>
    <name type="common">Mouse-ear cress</name>
    <dbReference type="NCBI Taxonomy" id="3702"/>
    <lineage>
        <taxon>Eukaryota</taxon>
        <taxon>Viridiplantae</taxon>
        <taxon>Streptophyta</taxon>
        <taxon>Embryophyta</taxon>
        <taxon>Tracheophyta</taxon>
        <taxon>Spermatophyta</taxon>
        <taxon>Magnoliopsida</taxon>
        <taxon>eudicotyledons</taxon>
        <taxon>Gunneridae</taxon>
        <taxon>Pentapetalae</taxon>
        <taxon>rosids</taxon>
        <taxon>malvids</taxon>
        <taxon>Brassicales</taxon>
        <taxon>Brassicaceae</taxon>
        <taxon>Camelineae</taxon>
        <taxon>Arabidopsis</taxon>
    </lineage>
</organism>
<evidence type="ECO:0000256" key="2">
    <source>
        <dbReference type="ARBA" id="ARBA00023125"/>
    </source>
</evidence>
<sequence length="168" mass="19414">MQELIDQEKTLEAEIRELESRSTLLENPVRDYDCNFAETHLQDFSDNNDMRSKKFKQMDYSTRVQHYPIEVLEMKVTWMGEKTVVVCITCSKKRETMVQLCKVLESLNLNILTTNFSSFTSRLSTTLFLQVTLSLSPSLISLFGNVITSTNYKILNASREYCTCLVLV</sequence>
<dbReference type="ExpressionAtlas" id="A0A178UWG2">
    <property type="expression patterns" value="baseline and differential"/>
</dbReference>